<protein>
    <submittedName>
        <fullName evidence="1">Uncharacterized protein</fullName>
    </submittedName>
</protein>
<accession>A0A0F8WRK6</accession>
<name>A0A0F8WRK6_9ZZZZ</name>
<proteinExistence type="predicted"/>
<organism evidence="1">
    <name type="scientific">marine sediment metagenome</name>
    <dbReference type="NCBI Taxonomy" id="412755"/>
    <lineage>
        <taxon>unclassified sequences</taxon>
        <taxon>metagenomes</taxon>
        <taxon>ecological metagenomes</taxon>
    </lineage>
</organism>
<dbReference type="AlphaFoldDB" id="A0A0F8WRK6"/>
<dbReference type="EMBL" id="LAZR01067758">
    <property type="protein sequence ID" value="KKK50955.1"/>
    <property type="molecule type" value="Genomic_DNA"/>
</dbReference>
<gene>
    <name evidence="1" type="ORF">LCGC14_3119830</name>
</gene>
<comment type="caution">
    <text evidence="1">The sequence shown here is derived from an EMBL/GenBank/DDBJ whole genome shotgun (WGS) entry which is preliminary data.</text>
</comment>
<sequence length="72" mass="8605">MYYFDDVVEEQGNGEFYLALINTNTTEKYVLDKFRISTTTNEMKLYIISEADTFRYNRKLKSKVEMDDLVNK</sequence>
<reference evidence="1" key="1">
    <citation type="journal article" date="2015" name="Nature">
        <title>Complex archaea that bridge the gap between prokaryotes and eukaryotes.</title>
        <authorList>
            <person name="Spang A."/>
            <person name="Saw J.H."/>
            <person name="Jorgensen S.L."/>
            <person name="Zaremba-Niedzwiedzka K."/>
            <person name="Martijn J."/>
            <person name="Lind A.E."/>
            <person name="van Eijk R."/>
            <person name="Schleper C."/>
            <person name="Guy L."/>
            <person name="Ettema T.J."/>
        </authorList>
    </citation>
    <scope>NUCLEOTIDE SEQUENCE</scope>
</reference>
<evidence type="ECO:0000313" key="1">
    <source>
        <dbReference type="EMBL" id="KKK50955.1"/>
    </source>
</evidence>